<dbReference type="KEGG" id="vcop:MM50RIKEN_08090"/>
<name>A0A810Q5T6_9FIRM</name>
<dbReference type="InterPro" id="IPR051534">
    <property type="entry name" value="CBASS_pafABC_assoc_protein"/>
</dbReference>
<dbReference type="EMBL" id="AP023418">
    <property type="protein sequence ID" value="BCK81046.1"/>
    <property type="molecule type" value="Genomic_DNA"/>
</dbReference>
<dbReference type="Proteomes" id="UP000681035">
    <property type="component" value="Chromosome"/>
</dbReference>
<dbReference type="PANTHER" id="PTHR34580:SF1">
    <property type="entry name" value="PROTEIN PAFC"/>
    <property type="match status" value="1"/>
</dbReference>
<organism evidence="3 4">
    <name type="scientific">Vescimonas coprocola</name>
    <dbReference type="NCBI Taxonomy" id="2714355"/>
    <lineage>
        <taxon>Bacteria</taxon>
        <taxon>Bacillati</taxon>
        <taxon>Bacillota</taxon>
        <taxon>Clostridia</taxon>
        <taxon>Eubacteriales</taxon>
        <taxon>Oscillospiraceae</taxon>
        <taxon>Vescimonas</taxon>
    </lineage>
</organism>
<evidence type="ECO:0000259" key="2">
    <source>
        <dbReference type="Pfam" id="PF25583"/>
    </source>
</evidence>
<feature type="domain" description="WCX" evidence="2">
    <location>
        <begin position="251"/>
        <end position="324"/>
    </location>
</feature>
<dbReference type="RefSeq" id="WP_213541851.1">
    <property type="nucleotide sequence ID" value="NZ_AP023418.1"/>
</dbReference>
<feature type="domain" description="WYL" evidence="1">
    <location>
        <begin position="146"/>
        <end position="217"/>
    </location>
</feature>
<protein>
    <recommendedName>
        <fullName evidence="5">WYL domain-containing protein</fullName>
    </recommendedName>
</protein>
<dbReference type="InterPro" id="IPR026881">
    <property type="entry name" value="WYL_dom"/>
</dbReference>
<dbReference type="Pfam" id="PF25583">
    <property type="entry name" value="WCX"/>
    <property type="match status" value="1"/>
</dbReference>
<dbReference type="PROSITE" id="PS52050">
    <property type="entry name" value="WYL"/>
    <property type="match status" value="1"/>
</dbReference>
<dbReference type="Pfam" id="PF13280">
    <property type="entry name" value="WYL"/>
    <property type="match status" value="1"/>
</dbReference>
<dbReference type="InterPro" id="IPR057727">
    <property type="entry name" value="WCX_dom"/>
</dbReference>
<proteinExistence type="predicted"/>
<evidence type="ECO:0000313" key="4">
    <source>
        <dbReference type="Proteomes" id="UP000681035"/>
    </source>
</evidence>
<evidence type="ECO:0008006" key="5">
    <source>
        <dbReference type="Google" id="ProtNLM"/>
    </source>
</evidence>
<reference evidence="3" key="1">
    <citation type="submission" date="2020-09" db="EMBL/GenBank/DDBJ databases">
        <title>New species isolated from human feces.</title>
        <authorList>
            <person name="Kitahara M."/>
            <person name="Shigeno Y."/>
            <person name="Shime M."/>
            <person name="Matsumoto Y."/>
            <person name="Nakamura S."/>
            <person name="Motooka D."/>
            <person name="Fukuoka S."/>
            <person name="Nishikawa H."/>
            <person name="Benno Y."/>
        </authorList>
    </citation>
    <scope>NUCLEOTIDE SEQUENCE</scope>
    <source>
        <strain evidence="3">MM50</strain>
    </source>
</reference>
<gene>
    <name evidence="3" type="ORF">MM50RIKEN_08090</name>
</gene>
<accession>A0A810Q5T6</accession>
<evidence type="ECO:0000313" key="3">
    <source>
        <dbReference type="EMBL" id="BCK81046.1"/>
    </source>
</evidence>
<evidence type="ECO:0000259" key="1">
    <source>
        <dbReference type="Pfam" id="PF13280"/>
    </source>
</evidence>
<sequence>MANYGKYYIAVRLLLLKQYLEANAGRNRIVQRRELEDLLRKHDMPVEKKTLYQDFAALGDVCGLQLEYDVHKKGYRLLNPPFEPYELRLLVDSVQSSKFITREKAREITAKLKRFADKDTVESLNRENHVANRVRSMNDSVVKDADRIHEAIRKDKKIGFRYFHYSPATGNAKNYVKDGQQLIVSPYALLWNNGNYYLYAYDGKKFRYYRVDRMERISQPLAMPREGRELYKEKDITSQKAKVFDMYGGTACDVRIRFRNELADAVIDQFGKDIQMFAVDAEHFTITAPIEVSPTFFAWIATFGRRVKILSPEPVVAKMQEFLQKSLEMYKNDGEM</sequence>
<keyword evidence="4" id="KW-1185">Reference proteome</keyword>
<dbReference type="PANTHER" id="PTHR34580">
    <property type="match status" value="1"/>
</dbReference>
<dbReference type="AlphaFoldDB" id="A0A810Q5T6"/>